<dbReference type="AlphaFoldDB" id="A0A8T4J1N4"/>
<organism evidence="2 3">
    <name type="scientific">Streptomyces daliensis</name>
    <dbReference type="NCBI Taxonomy" id="299421"/>
    <lineage>
        <taxon>Bacteria</taxon>
        <taxon>Bacillati</taxon>
        <taxon>Actinomycetota</taxon>
        <taxon>Actinomycetes</taxon>
        <taxon>Kitasatosporales</taxon>
        <taxon>Streptomycetaceae</taxon>
        <taxon>Streptomyces</taxon>
    </lineage>
</organism>
<comment type="caution">
    <text evidence="2">The sequence shown here is derived from an EMBL/GenBank/DDBJ whole genome shotgun (WGS) entry which is preliminary data.</text>
</comment>
<feature type="region of interest" description="Disordered" evidence="1">
    <location>
        <begin position="1"/>
        <end position="28"/>
    </location>
</feature>
<evidence type="ECO:0000313" key="2">
    <source>
        <dbReference type="EMBL" id="MBR7675464.1"/>
    </source>
</evidence>
<accession>A0A8T4J1N4</accession>
<name>A0A8T4J1N4_9ACTN</name>
<dbReference type="EMBL" id="JAGSMN010000483">
    <property type="protein sequence ID" value="MBR7675464.1"/>
    <property type="molecule type" value="Genomic_DNA"/>
</dbReference>
<keyword evidence="3" id="KW-1185">Reference proteome</keyword>
<proteinExistence type="predicted"/>
<sequence>MGLAAGLIASPASAASPERAPGGSALDGLSGQEIAERAQGQLQSMSSLHLKLRSSGFSLSLSLDERGNCAGTASMDSQGKLKMVKRGDTVWLKPNAAFWKSQVGGARGQAVDDVVDGRYIKGKSSDTLMEGMSSTCDLKAFRASTGVTGGDPTNWKRAA</sequence>
<reference evidence="2" key="1">
    <citation type="submission" date="2021-04" db="EMBL/GenBank/DDBJ databases">
        <title>Sequencing of actinobacteria type strains.</title>
        <authorList>
            <person name="Nguyen G.-S."/>
            <person name="Wentzel A."/>
        </authorList>
    </citation>
    <scope>NUCLEOTIDE SEQUENCE</scope>
    <source>
        <strain evidence="2">DSM 42095</strain>
    </source>
</reference>
<dbReference type="Proteomes" id="UP000675554">
    <property type="component" value="Unassembled WGS sequence"/>
</dbReference>
<evidence type="ECO:0000313" key="3">
    <source>
        <dbReference type="Proteomes" id="UP000675554"/>
    </source>
</evidence>
<feature type="non-terminal residue" evidence="2">
    <location>
        <position position="159"/>
    </location>
</feature>
<gene>
    <name evidence="2" type="ORF">KDA82_21080</name>
</gene>
<protein>
    <submittedName>
        <fullName evidence="2">Uncharacterized protein</fullName>
    </submittedName>
</protein>
<evidence type="ECO:0000256" key="1">
    <source>
        <dbReference type="SAM" id="MobiDB-lite"/>
    </source>
</evidence>
<feature type="compositionally biased region" description="Low complexity" evidence="1">
    <location>
        <begin position="1"/>
        <end position="24"/>
    </location>
</feature>